<comment type="similarity">
    <text evidence="2">Belongs to the Tom20 family.</text>
</comment>
<dbReference type="Gene3D" id="2.170.270.10">
    <property type="entry name" value="SET domain"/>
    <property type="match status" value="1"/>
</dbReference>
<dbReference type="PROSITE" id="PS01360">
    <property type="entry name" value="ZF_MYND_1"/>
    <property type="match status" value="1"/>
</dbReference>
<dbReference type="PROSITE" id="PS50865">
    <property type="entry name" value="ZF_MYND_2"/>
    <property type="match status" value="1"/>
</dbReference>
<keyword evidence="21" id="KW-1185">Reference proteome</keyword>
<evidence type="ECO:0000256" key="12">
    <source>
        <dbReference type="ARBA" id="ARBA00023136"/>
    </source>
</evidence>
<dbReference type="Gene3D" id="1.10.220.160">
    <property type="match status" value="1"/>
</dbReference>
<keyword evidence="12" id="KW-0472">Membrane</keyword>
<evidence type="ECO:0000259" key="19">
    <source>
        <dbReference type="PROSITE" id="PS50865"/>
    </source>
</evidence>
<dbReference type="PRINTS" id="PR00351">
    <property type="entry name" value="OM20RECEPTOR"/>
</dbReference>
<protein>
    <recommendedName>
        <fullName evidence="14">Mitochondrial import receptor subunit TOM20</fullName>
    </recommendedName>
    <alternativeName>
        <fullName evidence="13">Mitochondrial 20 kDa outer membrane protein</fullName>
    </alternativeName>
    <alternativeName>
        <fullName evidence="15">Mitochondrial import receptor subunit tom20</fullName>
    </alternativeName>
    <alternativeName>
        <fullName evidence="16">Translocase of outer membrane 20 kDa subunit</fullName>
    </alternativeName>
</protein>
<evidence type="ECO:0000256" key="17">
    <source>
        <dbReference type="PROSITE-ProRule" id="PRU00134"/>
    </source>
</evidence>
<evidence type="ECO:0000256" key="5">
    <source>
        <dbReference type="ARBA" id="ARBA00022723"/>
    </source>
</evidence>
<evidence type="ECO:0000313" key="21">
    <source>
        <dbReference type="Proteomes" id="UP000654370"/>
    </source>
</evidence>
<dbReference type="GO" id="GO:0008320">
    <property type="term" value="F:protein transmembrane transporter activity"/>
    <property type="evidence" value="ECO:0007669"/>
    <property type="project" value="TreeGrafter"/>
</dbReference>
<gene>
    <name evidence="20" type="ORF">INT43_006452</name>
</gene>
<keyword evidence="11" id="KW-0496">Mitochondrion</keyword>
<dbReference type="InterPro" id="IPR001214">
    <property type="entry name" value="SET_dom"/>
</dbReference>
<evidence type="ECO:0000256" key="13">
    <source>
        <dbReference type="ARBA" id="ARBA00042705"/>
    </source>
</evidence>
<evidence type="ECO:0000256" key="8">
    <source>
        <dbReference type="ARBA" id="ARBA00022833"/>
    </source>
</evidence>
<evidence type="ECO:0000256" key="10">
    <source>
        <dbReference type="ARBA" id="ARBA00022989"/>
    </source>
</evidence>
<comment type="subcellular location">
    <subcellularLocation>
        <location evidence="1">Mitochondrion outer membrane</location>
        <topology evidence="1">Single-pass membrane protein</topology>
    </subcellularLocation>
</comment>
<dbReference type="Gene3D" id="6.10.140.2220">
    <property type="match status" value="1"/>
</dbReference>
<evidence type="ECO:0000256" key="7">
    <source>
        <dbReference type="ARBA" id="ARBA00022787"/>
    </source>
</evidence>
<evidence type="ECO:0000256" key="15">
    <source>
        <dbReference type="ARBA" id="ARBA00073975"/>
    </source>
</evidence>
<feature type="domain" description="MYND-type" evidence="19">
    <location>
        <begin position="221"/>
        <end position="261"/>
    </location>
</feature>
<dbReference type="EMBL" id="JAEPQZ010000003">
    <property type="protein sequence ID" value="KAG2183446.1"/>
    <property type="molecule type" value="Genomic_DNA"/>
</dbReference>
<evidence type="ECO:0000256" key="4">
    <source>
        <dbReference type="ARBA" id="ARBA00022692"/>
    </source>
</evidence>
<evidence type="ECO:0000313" key="20">
    <source>
        <dbReference type="EMBL" id="KAG2183446.1"/>
    </source>
</evidence>
<evidence type="ECO:0000256" key="2">
    <source>
        <dbReference type="ARBA" id="ARBA00005792"/>
    </source>
</evidence>
<dbReference type="InterPro" id="IPR023392">
    <property type="entry name" value="Tom20_dom_sf"/>
</dbReference>
<dbReference type="SUPFAM" id="SSF47157">
    <property type="entry name" value="Mitochondrial import receptor subunit Tom20"/>
    <property type="match status" value="1"/>
</dbReference>
<accession>A0A8H7Q0B0</accession>
<dbReference type="InterPro" id="IPR002893">
    <property type="entry name" value="Znf_MYND"/>
</dbReference>
<dbReference type="GO" id="GO:0006886">
    <property type="term" value="P:intracellular protein transport"/>
    <property type="evidence" value="ECO:0007669"/>
    <property type="project" value="InterPro"/>
</dbReference>
<dbReference type="Pfam" id="PF02064">
    <property type="entry name" value="MAS20"/>
    <property type="match status" value="1"/>
</dbReference>
<evidence type="ECO:0000256" key="1">
    <source>
        <dbReference type="ARBA" id="ARBA00004572"/>
    </source>
</evidence>
<reference evidence="20" key="1">
    <citation type="submission" date="2020-12" db="EMBL/GenBank/DDBJ databases">
        <title>Metabolic potential, ecology and presence of endohyphal bacteria is reflected in genomic diversity of Mucoromycotina.</title>
        <authorList>
            <person name="Muszewska A."/>
            <person name="Okrasinska A."/>
            <person name="Steczkiewicz K."/>
            <person name="Drgas O."/>
            <person name="Orlowska M."/>
            <person name="Perlinska-Lenart U."/>
            <person name="Aleksandrzak-Piekarczyk T."/>
            <person name="Szatraj K."/>
            <person name="Zielenkiewicz U."/>
            <person name="Pilsyk S."/>
            <person name="Malc E."/>
            <person name="Mieczkowski P."/>
            <person name="Kruszewska J.S."/>
            <person name="Biernat P."/>
            <person name="Pawlowska J."/>
        </authorList>
    </citation>
    <scope>NUCLEOTIDE SEQUENCE</scope>
    <source>
        <strain evidence="20">WA0000067209</strain>
    </source>
</reference>
<evidence type="ECO:0000256" key="9">
    <source>
        <dbReference type="ARBA" id="ARBA00022927"/>
    </source>
</evidence>
<name>A0A8H7Q0B0_MORIS</name>
<keyword evidence="4" id="KW-0812">Transmembrane</keyword>
<evidence type="ECO:0000256" key="3">
    <source>
        <dbReference type="ARBA" id="ARBA00022448"/>
    </source>
</evidence>
<dbReference type="GO" id="GO:0030150">
    <property type="term" value="P:protein import into mitochondrial matrix"/>
    <property type="evidence" value="ECO:0007669"/>
    <property type="project" value="TreeGrafter"/>
</dbReference>
<dbReference type="GO" id="GO:0005742">
    <property type="term" value="C:mitochondrial outer membrane translocase complex"/>
    <property type="evidence" value="ECO:0007669"/>
    <property type="project" value="InterPro"/>
</dbReference>
<dbReference type="CDD" id="cd20071">
    <property type="entry name" value="SET_SMYD"/>
    <property type="match status" value="1"/>
</dbReference>
<sequence length="483" mass="54861">MKTKTVAIATLGTVAAIALGYALYFDQKRRNDPDFRKKLKREKKKIAKKAKQSADTIKQKVSETLEAGLEAVNQEEFPTSVDEKEKFFMSQISAGETLCAQGEEHYFEAAMCFFRAQKVYPSPVELIMIYQKTVPEPVFQLVVGMMTLEHQKRQDGFYKEFPPEDMNVKIEDIPEGTNGEGSTVMRKGLVVTKDFEEGDVIFVEEPIVSALNTKLEGGDFCNYCLKDITGDKVECANCDQVVFCSQECYEKANEEYHQYLCTNNKTNENAASSQEQAFLDYSKDKNVKYPYLIARFLATMVHDEIEKAKSGVTDGYGSWDHVDRFRYLELAPTDQNMKELKLIKELLGPKVTGVEEFLTEERFLMLKGKILFNAYSVQSIGKAEKAIEKSTELHRESQADLSSVGSALYRATTYLAHSCEPNSKIEFADKSHKLTVKATKPLKKGDELNTSYIQLEDKNTEQRRNQLAELFQFKCVCPKCESD</sequence>
<feature type="domain" description="SET" evidence="18">
    <location>
        <begin position="166"/>
        <end position="453"/>
    </location>
</feature>
<dbReference type="Pfam" id="PF00856">
    <property type="entry name" value="SET"/>
    <property type="match status" value="1"/>
</dbReference>
<dbReference type="AlphaFoldDB" id="A0A8H7Q0B0"/>
<dbReference type="OrthoDB" id="2154253at2759"/>
<keyword evidence="3" id="KW-0813">Transport</keyword>
<keyword evidence="5" id="KW-0479">Metal-binding</keyword>
<keyword evidence="6 17" id="KW-0863">Zinc-finger</keyword>
<dbReference type="InterPro" id="IPR002056">
    <property type="entry name" value="MAS20"/>
</dbReference>
<organism evidence="20 21">
    <name type="scientific">Mortierella isabellina</name>
    <name type="common">Filamentous fungus</name>
    <name type="synonym">Umbelopsis isabellina</name>
    <dbReference type="NCBI Taxonomy" id="91625"/>
    <lineage>
        <taxon>Eukaryota</taxon>
        <taxon>Fungi</taxon>
        <taxon>Fungi incertae sedis</taxon>
        <taxon>Mucoromycota</taxon>
        <taxon>Mucoromycotina</taxon>
        <taxon>Umbelopsidomycetes</taxon>
        <taxon>Umbelopsidales</taxon>
        <taxon>Umbelopsidaceae</taxon>
        <taxon>Umbelopsis</taxon>
    </lineage>
</organism>
<dbReference type="GO" id="GO:0006605">
    <property type="term" value="P:protein targeting"/>
    <property type="evidence" value="ECO:0007669"/>
    <property type="project" value="InterPro"/>
</dbReference>
<keyword evidence="10" id="KW-1133">Transmembrane helix</keyword>
<dbReference type="Proteomes" id="UP000654370">
    <property type="component" value="Unassembled WGS sequence"/>
</dbReference>
<comment type="caution">
    <text evidence="20">The sequence shown here is derived from an EMBL/GenBank/DDBJ whole genome shotgun (WGS) entry which is preliminary data.</text>
</comment>
<evidence type="ECO:0000256" key="14">
    <source>
        <dbReference type="ARBA" id="ARBA00068548"/>
    </source>
</evidence>
<evidence type="ECO:0000256" key="16">
    <source>
        <dbReference type="ARBA" id="ARBA00080405"/>
    </source>
</evidence>
<evidence type="ECO:0000256" key="6">
    <source>
        <dbReference type="ARBA" id="ARBA00022771"/>
    </source>
</evidence>
<dbReference type="PANTHER" id="PTHR12430">
    <property type="entry name" value="MITOCHONDRIAL IMPORT RECEPTOR SUBUNIT TOM20"/>
    <property type="match status" value="1"/>
</dbReference>
<dbReference type="PANTHER" id="PTHR12430:SF0">
    <property type="entry name" value="TRANSLOCASE OF OUTER MITOCHONDRIAL MEMBRANE 20"/>
    <property type="match status" value="1"/>
</dbReference>
<dbReference type="GO" id="GO:0016031">
    <property type="term" value="P:tRNA import into mitochondrion"/>
    <property type="evidence" value="ECO:0007669"/>
    <property type="project" value="TreeGrafter"/>
</dbReference>
<dbReference type="InterPro" id="IPR046341">
    <property type="entry name" value="SET_dom_sf"/>
</dbReference>
<dbReference type="Gene3D" id="1.20.960.10">
    <property type="entry name" value="Mitochondrial outer membrane translocase complex, subunit Tom20 domain"/>
    <property type="match status" value="1"/>
</dbReference>
<dbReference type="PROSITE" id="PS50280">
    <property type="entry name" value="SET"/>
    <property type="match status" value="1"/>
</dbReference>
<dbReference type="SUPFAM" id="SSF82199">
    <property type="entry name" value="SET domain"/>
    <property type="match status" value="1"/>
</dbReference>
<keyword evidence="8" id="KW-0862">Zinc</keyword>
<evidence type="ECO:0000256" key="11">
    <source>
        <dbReference type="ARBA" id="ARBA00023128"/>
    </source>
</evidence>
<proteinExistence type="inferred from homology"/>
<keyword evidence="9" id="KW-0653">Protein transport</keyword>
<dbReference type="GO" id="GO:0030943">
    <property type="term" value="F:mitochondrion targeting sequence binding"/>
    <property type="evidence" value="ECO:0007669"/>
    <property type="project" value="TreeGrafter"/>
</dbReference>
<keyword evidence="7" id="KW-1000">Mitochondrion outer membrane</keyword>
<dbReference type="GO" id="GO:0008270">
    <property type="term" value="F:zinc ion binding"/>
    <property type="evidence" value="ECO:0007669"/>
    <property type="project" value="UniProtKB-KW"/>
</dbReference>
<dbReference type="FunFam" id="1.20.960.10:FF:000002">
    <property type="entry name" value="Mitochondrial import receptor subunit TOM20"/>
    <property type="match status" value="1"/>
</dbReference>
<evidence type="ECO:0000259" key="18">
    <source>
        <dbReference type="PROSITE" id="PS50280"/>
    </source>
</evidence>
<dbReference type="SUPFAM" id="SSF144232">
    <property type="entry name" value="HIT/MYND zinc finger-like"/>
    <property type="match status" value="1"/>
</dbReference>